<sequence length="605" mass="69981">MWKDSETELDYLDFDYLIETIINIIKNDNLLPSTIGVYGDWGSGKSSLINMSISSIKEDEDIVPIYFNGWLFEDYEDAKTALLGSILDVIEKEKKLDEKAKDCIIGLYKSIDKMKLFKNAINLGIGSFFTGGTKIIADFTISVLIDKIMSSNDEILKENLFETINAELTNKELRESIITFRKDFDNLLKQTKIDRLVVFIDELDRCSPETILETLEAIRLFLYVGRTVFIIGADERHISYAVQTKFKEIEGLGIDIGKEYLEKIIQYPVRIPRLSTREVELYISLLYMEKELTNEEFEKAIEFINEQKSKNFFDFQLDYNLLKSFDEDIANKVKLSLEISKQISSVLAKGLNGNPRHCKRFLNSMEMRLNMAKHKGIELDRKILAKTMLLEYFKPRMFAELVSAPIDLTGKIVELSALENNETESLEKLASWKDDDWVINWLNMEPYIGNEDLRPYFYFARTSLDNRYEMPKMKLSKVANEVLKKLLSGSESALRSACVKAEEVNDYEAALIIEHLISQITSSSEIIDTQFRALLEWGKLKKETHIAIIRGLEALSGTRIKPSHIPRVWNFAKEINQVQKINEILDEWIKHNPEIKPIIESERRN</sequence>
<dbReference type="RefSeq" id="WP_132029731.1">
    <property type="nucleotide sequence ID" value="NZ_CP068564.1"/>
</dbReference>
<gene>
    <name evidence="2" type="ORF">EDD65_1224</name>
</gene>
<feature type="domain" description="KAP NTPase" evidence="1">
    <location>
        <begin position="16"/>
        <end position="368"/>
    </location>
</feature>
<dbReference type="AlphaFoldDB" id="A0A4R3KMU7"/>
<dbReference type="InterPro" id="IPR052754">
    <property type="entry name" value="NTPase_KAP_P-loop"/>
</dbReference>
<dbReference type="Pfam" id="PF07693">
    <property type="entry name" value="KAP_NTPase"/>
    <property type="match status" value="1"/>
</dbReference>
<protein>
    <submittedName>
        <fullName evidence="2">Putative KAP-like P-loop ATPase</fullName>
    </submittedName>
</protein>
<keyword evidence="3" id="KW-1185">Reference proteome</keyword>
<dbReference type="OrthoDB" id="88903at2"/>
<dbReference type="SUPFAM" id="SSF52540">
    <property type="entry name" value="P-loop containing nucleoside triphosphate hydrolases"/>
    <property type="match status" value="1"/>
</dbReference>
<evidence type="ECO:0000259" key="1">
    <source>
        <dbReference type="Pfam" id="PF07693"/>
    </source>
</evidence>
<dbReference type="EMBL" id="SMAE01000022">
    <property type="protein sequence ID" value="TCS85427.1"/>
    <property type="molecule type" value="Genomic_DNA"/>
</dbReference>
<dbReference type="Proteomes" id="UP000294567">
    <property type="component" value="Unassembled WGS sequence"/>
</dbReference>
<dbReference type="Gene3D" id="3.40.50.300">
    <property type="entry name" value="P-loop containing nucleotide triphosphate hydrolases"/>
    <property type="match status" value="1"/>
</dbReference>
<accession>A0A4R3KMU7</accession>
<dbReference type="PANTHER" id="PTHR22674:SF6">
    <property type="entry name" value="NTPASE KAP FAMILY P-LOOP DOMAIN-CONTAINING PROTEIN 1"/>
    <property type="match status" value="1"/>
</dbReference>
<dbReference type="PANTHER" id="PTHR22674">
    <property type="entry name" value="NTPASE, KAP FAMILY P-LOOP DOMAIN-CONTAINING 1"/>
    <property type="match status" value="1"/>
</dbReference>
<dbReference type="InterPro" id="IPR011646">
    <property type="entry name" value="KAP_P-loop"/>
</dbReference>
<reference evidence="2 3" key="1">
    <citation type="submission" date="2019-03" db="EMBL/GenBank/DDBJ databases">
        <title>Genomic Encyclopedia of Type Strains, Phase IV (KMG-IV): sequencing the most valuable type-strain genomes for metagenomic binning, comparative biology and taxonomic classification.</title>
        <authorList>
            <person name="Goeker M."/>
        </authorList>
    </citation>
    <scope>NUCLEOTIDE SEQUENCE [LARGE SCALE GENOMIC DNA]</scope>
    <source>
        <strain evidence="2 3">DSM 26752</strain>
    </source>
</reference>
<dbReference type="InterPro" id="IPR027417">
    <property type="entry name" value="P-loop_NTPase"/>
</dbReference>
<organism evidence="2 3">
    <name type="scientific">Keratinibaculum paraultunense</name>
    <dbReference type="NCBI Taxonomy" id="1278232"/>
    <lineage>
        <taxon>Bacteria</taxon>
        <taxon>Bacillati</taxon>
        <taxon>Bacillota</taxon>
        <taxon>Tissierellia</taxon>
        <taxon>Tissierellales</taxon>
        <taxon>Tepidimicrobiaceae</taxon>
        <taxon>Keratinibaculum</taxon>
    </lineage>
</organism>
<evidence type="ECO:0000313" key="3">
    <source>
        <dbReference type="Proteomes" id="UP000294567"/>
    </source>
</evidence>
<comment type="caution">
    <text evidence="2">The sequence shown here is derived from an EMBL/GenBank/DDBJ whole genome shotgun (WGS) entry which is preliminary data.</text>
</comment>
<evidence type="ECO:0000313" key="2">
    <source>
        <dbReference type="EMBL" id="TCS85427.1"/>
    </source>
</evidence>
<name>A0A4R3KMU7_9FIRM</name>
<proteinExistence type="predicted"/>